<dbReference type="InterPro" id="IPR001087">
    <property type="entry name" value="GDSL"/>
</dbReference>
<gene>
    <name evidence="2" type="ORF">IFO71_12950</name>
</gene>
<dbReference type="GO" id="GO:0016788">
    <property type="term" value="F:hydrolase activity, acting on ester bonds"/>
    <property type="evidence" value="ECO:0007669"/>
    <property type="project" value="UniProtKB-ARBA"/>
</dbReference>
<dbReference type="Gene3D" id="3.40.50.1110">
    <property type="entry name" value="SGNH hydrolase"/>
    <property type="match status" value="1"/>
</dbReference>
<dbReference type="RefSeq" id="WP_192030067.1">
    <property type="nucleotide sequence ID" value="NZ_JACYTR010000027.1"/>
</dbReference>
<reference evidence="2 3" key="1">
    <citation type="submission" date="2020-09" db="EMBL/GenBank/DDBJ databases">
        <title>Pseudoxanthomonas sp. CAU 1598 isolated from sand of Yaerae Beach.</title>
        <authorList>
            <person name="Kim W."/>
        </authorList>
    </citation>
    <scope>NUCLEOTIDE SEQUENCE [LARGE SCALE GENOMIC DNA]</scope>
    <source>
        <strain evidence="2 3">CAU 1598</strain>
    </source>
</reference>
<name>A0AAW3ZQT1_9GAMM</name>
<dbReference type="Proteomes" id="UP000613768">
    <property type="component" value="Unassembled WGS sequence"/>
</dbReference>
<sequence>MRISPARAALLLGFALQPLLGHATPRPLAVLGDSDSAGYQDSISFPPGSPERGGAHRAQSFQWTEVLATLRSAQLDLGPREETGVAGWRARLTGLVGETPRAPRKFDHRHNFAISGAVCENLTGGNSPQLHALTRLIAEQPAQWRRGAVVIRIGINDLGDGDRLAAIATDPNHADFVHARTHCLEQIQQAALQLRAQQPHLLIVLVGLFNNAHWAPYVPRFQQAEQLANIDRAIDGFDSALRALAHGDSGMLFFDDRAWFADTFGGRADDGSAAYRSLAIGDLTVHYTQGDAPEHAILADGHIGTVWNALWANHLLELLNAAWHRRGDPEPAIPPISQDEILGLLGRQ</sequence>
<evidence type="ECO:0000256" key="1">
    <source>
        <dbReference type="SAM" id="SignalP"/>
    </source>
</evidence>
<evidence type="ECO:0000313" key="3">
    <source>
        <dbReference type="Proteomes" id="UP000613768"/>
    </source>
</evidence>
<feature type="chain" id="PRO_5043520581" evidence="1">
    <location>
        <begin position="24"/>
        <end position="348"/>
    </location>
</feature>
<proteinExistence type="predicted"/>
<dbReference type="SUPFAM" id="SSF52266">
    <property type="entry name" value="SGNH hydrolase"/>
    <property type="match status" value="1"/>
</dbReference>
<dbReference type="AlphaFoldDB" id="A0AAW3ZQT1"/>
<accession>A0AAW3ZQT1</accession>
<protein>
    <submittedName>
        <fullName evidence="2">SGNH/GDSL hydrolase family protein</fullName>
    </submittedName>
</protein>
<dbReference type="InterPro" id="IPR036514">
    <property type="entry name" value="SGNH_hydro_sf"/>
</dbReference>
<organism evidence="2 3">
    <name type="scientific">Pseudomarimonas arenosa</name>
    <dbReference type="NCBI Taxonomy" id="2774145"/>
    <lineage>
        <taxon>Bacteria</taxon>
        <taxon>Pseudomonadati</taxon>
        <taxon>Pseudomonadota</taxon>
        <taxon>Gammaproteobacteria</taxon>
        <taxon>Lysobacterales</taxon>
        <taxon>Lysobacteraceae</taxon>
        <taxon>Pseudomarimonas</taxon>
    </lineage>
</organism>
<keyword evidence="1" id="KW-0732">Signal</keyword>
<comment type="caution">
    <text evidence="2">The sequence shown here is derived from an EMBL/GenBank/DDBJ whole genome shotgun (WGS) entry which is preliminary data.</text>
</comment>
<feature type="signal peptide" evidence="1">
    <location>
        <begin position="1"/>
        <end position="23"/>
    </location>
</feature>
<keyword evidence="3" id="KW-1185">Reference proteome</keyword>
<dbReference type="Pfam" id="PF00657">
    <property type="entry name" value="Lipase_GDSL"/>
    <property type="match status" value="1"/>
</dbReference>
<evidence type="ECO:0000313" key="2">
    <source>
        <dbReference type="EMBL" id="MBD8526646.1"/>
    </source>
</evidence>
<dbReference type="EMBL" id="JACYTR010000027">
    <property type="protein sequence ID" value="MBD8526646.1"/>
    <property type="molecule type" value="Genomic_DNA"/>
</dbReference>
<keyword evidence="2" id="KW-0378">Hydrolase</keyword>